<keyword evidence="2" id="KW-1185">Reference proteome</keyword>
<dbReference type="Proteomes" id="UP000295763">
    <property type="component" value="Unassembled WGS sequence"/>
</dbReference>
<gene>
    <name evidence="1" type="ORF">EDC44_1223</name>
</gene>
<sequence length="131" mass="15296">MEQRKRFVRTDYQPNTKLGAEGKLLMAQIVRTYDDPDVEDIMQVYLKNIKQTTSYIYMENQYFRFSPLVSAFIEHWERMRGAGREGPIHWFAITNSSDAGIGKGTKTTNDMLRLLGRQDVMSDVMKARRHS</sequence>
<proteinExistence type="predicted"/>
<reference evidence="1 2" key="1">
    <citation type="submission" date="2019-03" db="EMBL/GenBank/DDBJ databases">
        <title>Genomic Encyclopedia of Type Strains, Phase IV (KMG-IV): sequencing the most valuable type-strain genomes for metagenomic binning, comparative biology and taxonomic classification.</title>
        <authorList>
            <person name="Goeker M."/>
        </authorList>
    </citation>
    <scope>NUCLEOTIDE SEQUENCE [LARGE SCALE GENOMIC DNA]</scope>
    <source>
        <strain evidence="1 2">DSM 28404</strain>
    </source>
</reference>
<comment type="caution">
    <text evidence="1">The sequence shown here is derived from an EMBL/GenBank/DDBJ whole genome shotgun (WGS) entry which is preliminary data.</text>
</comment>
<name>A0A4R2T7V2_9PAST</name>
<dbReference type="AlphaFoldDB" id="A0A4R2T7V2"/>
<organism evidence="1 2">
    <name type="scientific">Cricetibacter osteomyelitidis</name>
    <dbReference type="NCBI Taxonomy" id="1521931"/>
    <lineage>
        <taxon>Bacteria</taxon>
        <taxon>Pseudomonadati</taxon>
        <taxon>Pseudomonadota</taxon>
        <taxon>Gammaproteobacteria</taxon>
        <taxon>Pasteurellales</taxon>
        <taxon>Pasteurellaceae</taxon>
        <taxon>Cricetibacter</taxon>
    </lineage>
</organism>
<dbReference type="EMBL" id="SLYB01000022">
    <property type="protein sequence ID" value="TCP93248.1"/>
    <property type="molecule type" value="Genomic_DNA"/>
</dbReference>
<protein>
    <submittedName>
        <fullName evidence="1">Uncharacterized protein</fullName>
    </submittedName>
</protein>
<evidence type="ECO:0000313" key="1">
    <source>
        <dbReference type="EMBL" id="TCP93248.1"/>
    </source>
</evidence>
<evidence type="ECO:0000313" key="2">
    <source>
        <dbReference type="Proteomes" id="UP000295763"/>
    </source>
</evidence>
<accession>A0A4R2T7V2</accession>